<dbReference type="InterPro" id="IPR029058">
    <property type="entry name" value="AB_hydrolase_fold"/>
</dbReference>
<organism evidence="2 3">
    <name type="scientific">Extremus antarcticus</name>
    <dbReference type="NCBI Taxonomy" id="702011"/>
    <lineage>
        <taxon>Eukaryota</taxon>
        <taxon>Fungi</taxon>
        <taxon>Dikarya</taxon>
        <taxon>Ascomycota</taxon>
        <taxon>Pezizomycotina</taxon>
        <taxon>Dothideomycetes</taxon>
        <taxon>Dothideomycetidae</taxon>
        <taxon>Mycosphaerellales</taxon>
        <taxon>Extremaceae</taxon>
        <taxon>Extremus</taxon>
    </lineage>
</organism>
<evidence type="ECO:0000313" key="2">
    <source>
        <dbReference type="EMBL" id="KAK3047079.1"/>
    </source>
</evidence>
<keyword evidence="3" id="KW-1185">Reference proteome</keyword>
<gene>
    <name evidence="2" type="ORF">LTR09_011504</name>
</gene>
<dbReference type="EMBL" id="JAWDJX010000069">
    <property type="protein sequence ID" value="KAK3047079.1"/>
    <property type="molecule type" value="Genomic_DNA"/>
</dbReference>
<dbReference type="InterPro" id="IPR013595">
    <property type="entry name" value="Pept_S33_TAP-like_C"/>
</dbReference>
<comment type="caution">
    <text evidence="2">The sequence shown here is derived from an EMBL/GenBank/DDBJ whole genome shotgun (WGS) entry which is preliminary data.</text>
</comment>
<dbReference type="Proteomes" id="UP001271007">
    <property type="component" value="Unassembled WGS sequence"/>
</dbReference>
<accession>A0AAJ0DC91</accession>
<evidence type="ECO:0000313" key="3">
    <source>
        <dbReference type="Proteomes" id="UP001271007"/>
    </source>
</evidence>
<reference evidence="2" key="1">
    <citation type="submission" date="2023-04" db="EMBL/GenBank/DDBJ databases">
        <title>Black Yeasts Isolated from many extreme environments.</title>
        <authorList>
            <person name="Coleine C."/>
            <person name="Stajich J.E."/>
            <person name="Selbmann L."/>
        </authorList>
    </citation>
    <scope>NUCLEOTIDE SEQUENCE</scope>
    <source>
        <strain evidence="2">CCFEE 5312</strain>
    </source>
</reference>
<sequence>MDRYTSSHPQFEYLGKLDSLPQHALLLSPFSLTSAQSISEKITWGKCSHPYDDVTSVALECGALTVPLDYADAESNGTHILDLIKTPAKDQPSEGTIVMSFGGQAGAHHRDLRFSCYDSDEDRLMATTPHPLCIFPESSDAAVGRLWAEGKSLADRCYEKLKDIGEYVGTAYTTRDVMQIVDAIDEGRAHAELLRQVFCMSYSTALGATIAAMFPDRIRTMILDANLNPHEYYNTFVNPEMMTDADAAFSAFLSECIAAGPSKCALASTNTTAADLELTIRSLIEATKYHPIPFPPSTIQPDALWGGSLLDYSALNNMMALALYSPTTFPIMASRLQGLIEGNLTALAAWRDISLGSRYGFEVEALQSIRCSDHRKRATSVEEVLPEMEAARRISWYGGNAAFDHSLFTMPCANWRFDAKERYAGNFQVRTKNPVLLVGQTYDPVTPMASARNISAGFEGSVVLEVMGFGHVTFAHPSECANKIMRANFADITVPEAGTKCEPDRGGCLIWCLRG</sequence>
<feature type="domain" description="Peptidase S33 tripeptidyl aminopeptidase-like C-terminal" evidence="1">
    <location>
        <begin position="404"/>
        <end position="501"/>
    </location>
</feature>
<dbReference type="Pfam" id="PF08386">
    <property type="entry name" value="Abhydrolase_4"/>
    <property type="match status" value="1"/>
</dbReference>
<dbReference type="AlphaFoldDB" id="A0AAJ0DC91"/>
<protein>
    <recommendedName>
        <fullName evidence="1">Peptidase S33 tripeptidyl aminopeptidase-like C-terminal domain-containing protein</fullName>
    </recommendedName>
</protein>
<evidence type="ECO:0000259" key="1">
    <source>
        <dbReference type="Pfam" id="PF08386"/>
    </source>
</evidence>
<name>A0AAJ0DC91_9PEZI</name>
<proteinExistence type="predicted"/>
<dbReference type="SUPFAM" id="SSF53474">
    <property type="entry name" value="alpha/beta-Hydrolases"/>
    <property type="match status" value="1"/>
</dbReference>
<dbReference type="Gene3D" id="3.40.50.1820">
    <property type="entry name" value="alpha/beta hydrolase"/>
    <property type="match status" value="1"/>
</dbReference>